<gene>
    <name evidence="1" type="ORF">METZ01_LOCUS102757</name>
</gene>
<proteinExistence type="predicted"/>
<feature type="non-terminal residue" evidence="1">
    <location>
        <position position="58"/>
    </location>
</feature>
<dbReference type="EMBL" id="UINC01011294">
    <property type="protein sequence ID" value="SVA49903.1"/>
    <property type="molecule type" value="Genomic_DNA"/>
</dbReference>
<sequence>MSMLFGDFIRPPDGSELSYIHVMFRWGANNSVDSYEFELSSSEDFTSILINDTVIDTT</sequence>
<reference evidence="1" key="1">
    <citation type="submission" date="2018-05" db="EMBL/GenBank/DDBJ databases">
        <authorList>
            <person name="Lanie J.A."/>
            <person name="Ng W.-L."/>
            <person name="Kazmierczak K.M."/>
            <person name="Andrzejewski T.M."/>
            <person name="Davidsen T.M."/>
            <person name="Wayne K.J."/>
            <person name="Tettelin H."/>
            <person name="Glass J.I."/>
            <person name="Rusch D."/>
            <person name="Podicherti R."/>
            <person name="Tsui H.-C.T."/>
            <person name="Winkler M.E."/>
        </authorList>
    </citation>
    <scope>NUCLEOTIDE SEQUENCE</scope>
</reference>
<name>A0A381WD65_9ZZZZ</name>
<dbReference type="Gene3D" id="2.60.40.10">
    <property type="entry name" value="Immunoglobulins"/>
    <property type="match status" value="1"/>
</dbReference>
<organism evidence="1">
    <name type="scientific">marine metagenome</name>
    <dbReference type="NCBI Taxonomy" id="408172"/>
    <lineage>
        <taxon>unclassified sequences</taxon>
        <taxon>metagenomes</taxon>
        <taxon>ecological metagenomes</taxon>
    </lineage>
</organism>
<dbReference type="AlphaFoldDB" id="A0A381WD65"/>
<dbReference type="InterPro" id="IPR013783">
    <property type="entry name" value="Ig-like_fold"/>
</dbReference>
<evidence type="ECO:0000313" key="1">
    <source>
        <dbReference type="EMBL" id="SVA49903.1"/>
    </source>
</evidence>
<accession>A0A381WD65</accession>
<protein>
    <submittedName>
        <fullName evidence="1">Uncharacterized protein</fullName>
    </submittedName>
</protein>